<reference evidence="2" key="1">
    <citation type="submission" date="2020-02" db="EMBL/GenBank/DDBJ databases">
        <authorList>
            <person name="Meier V. D."/>
        </authorList>
    </citation>
    <scope>NUCLEOTIDE SEQUENCE</scope>
    <source>
        <strain evidence="2">AVDCRST_MAG90</strain>
    </source>
</reference>
<dbReference type="EMBL" id="CADCUC010000549">
    <property type="protein sequence ID" value="CAA9355897.1"/>
    <property type="molecule type" value="Genomic_DNA"/>
</dbReference>
<feature type="region of interest" description="Disordered" evidence="1">
    <location>
        <begin position="53"/>
        <end position="129"/>
    </location>
</feature>
<gene>
    <name evidence="2" type="ORF">AVDCRST_MAG90-2664</name>
</gene>
<evidence type="ECO:0000256" key="1">
    <source>
        <dbReference type="SAM" id="MobiDB-lite"/>
    </source>
</evidence>
<proteinExistence type="predicted"/>
<sequence length="129" mass="13234">AAIARTATELLLVLLLGARAEIYLFPLARLVPNLLAGTLSGFVTVFVVRAFESSGGPRPKQSVHGQSASGQAAPEEADISPGPGRADTPDHAPAADATLVKPEQIWSPGSGMGGGRGRRRGAKGARDEP</sequence>
<organism evidence="2">
    <name type="scientific">uncultured Microvirga sp</name>
    <dbReference type="NCBI Taxonomy" id="412392"/>
    <lineage>
        <taxon>Bacteria</taxon>
        <taxon>Pseudomonadati</taxon>
        <taxon>Pseudomonadota</taxon>
        <taxon>Alphaproteobacteria</taxon>
        <taxon>Hyphomicrobiales</taxon>
        <taxon>Methylobacteriaceae</taxon>
        <taxon>Microvirga</taxon>
        <taxon>environmental samples</taxon>
    </lineage>
</organism>
<dbReference type="AlphaFoldDB" id="A0A6J4MCN9"/>
<evidence type="ECO:0000313" key="2">
    <source>
        <dbReference type="EMBL" id="CAA9355897.1"/>
    </source>
</evidence>
<feature type="non-terminal residue" evidence="2">
    <location>
        <position position="1"/>
    </location>
</feature>
<protein>
    <submittedName>
        <fullName evidence="2">Uncharacterized protein</fullName>
    </submittedName>
</protein>
<accession>A0A6J4MCN9</accession>
<name>A0A6J4MCN9_9HYPH</name>